<evidence type="ECO:0000313" key="1">
    <source>
        <dbReference type="EMBL" id="MBF6302419.1"/>
    </source>
</evidence>
<reference evidence="1 2" key="1">
    <citation type="submission" date="2020-10" db="EMBL/GenBank/DDBJ databases">
        <title>Identification of Nocardia species via Next-generation sequencing and recognition of intraspecies genetic diversity.</title>
        <authorList>
            <person name="Li P."/>
            <person name="Li P."/>
            <person name="Lu B."/>
        </authorList>
    </citation>
    <scope>NUCLEOTIDE SEQUENCE [LARGE SCALE GENOMIC DNA]</scope>
    <source>
        <strain evidence="1 2">BJ06-0157</strain>
    </source>
</reference>
<proteinExistence type="predicted"/>
<dbReference type="Gene3D" id="1.10.287.1060">
    <property type="entry name" value="ESAT-6-like"/>
    <property type="match status" value="1"/>
</dbReference>
<comment type="caution">
    <text evidence="1">The sequence shown here is derived from an EMBL/GenBank/DDBJ whole genome shotgun (WGS) entry which is preliminary data.</text>
</comment>
<dbReference type="InterPro" id="IPR036689">
    <property type="entry name" value="ESAT-6-like_sf"/>
</dbReference>
<evidence type="ECO:0000313" key="2">
    <source>
        <dbReference type="Proteomes" id="UP000702209"/>
    </source>
</evidence>
<dbReference type="Proteomes" id="UP000702209">
    <property type="component" value="Unassembled WGS sequence"/>
</dbReference>
<protein>
    <recommendedName>
        <fullName evidence="3">WXG100 family type VII secretion target</fullName>
    </recommendedName>
</protein>
<dbReference type="SUPFAM" id="SSF140453">
    <property type="entry name" value="EsxAB dimer-like"/>
    <property type="match status" value="1"/>
</dbReference>
<sequence length="97" mass="10538">MLYNPAGVIQLITDMDNYHTAITAERENAQNAATSLVRDGWQSGEGGAAGSFLAKHKTLIADLDDLLVLLKKGRDNVQAALDKARATDQHVADDFVW</sequence>
<gene>
    <name evidence="1" type="ORF">IU459_33495</name>
</gene>
<keyword evidence="2" id="KW-1185">Reference proteome</keyword>
<dbReference type="EMBL" id="JADLQX010000043">
    <property type="protein sequence ID" value="MBF6302419.1"/>
    <property type="molecule type" value="Genomic_DNA"/>
</dbReference>
<evidence type="ECO:0008006" key="3">
    <source>
        <dbReference type="Google" id="ProtNLM"/>
    </source>
</evidence>
<name>A0ABS0D0R1_9NOCA</name>
<accession>A0ABS0D0R1</accession>
<organism evidence="1 2">
    <name type="scientific">Nocardia amamiensis</name>
    <dbReference type="NCBI Taxonomy" id="404578"/>
    <lineage>
        <taxon>Bacteria</taxon>
        <taxon>Bacillati</taxon>
        <taxon>Actinomycetota</taxon>
        <taxon>Actinomycetes</taxon>
        <taxon>Mycobacteriales</taxon>
        <taxon>Nocardiaceae</taxon>
        <taxon>Nocardia</taxon>
    </lineage>
</organism>
<dbReference type="RefSeq" id="WP_195133606.1">
    <property type="nucleotide sequence ID" value="NZ_JADLQX010000043.1"/>
</dbReference>